<feature type="compositionally biased region" description="Basic and acidic residues" evidence="3">
    <location>
        <begin position="50"/>
        <end position="59"/>
    </location>
</feature>
<feature type="region of interest" description="Disordered" evidence="3">
    <location>
        <begin position="29"/>
        <end position="71"/>
    </location>
</feature>
<dbReference type="EMBL" id="CP019327">
    <property type="protein sequence ID" value="APX96207.1"/>
    <property type="molecule type" value="Genomic_DNA"/>
</dbReference>
<accession>A0A1N7DVX5</accession>
<evidence type="ECO:0000313" key="6">
    <source>
        <dbReference type="EMBL" id="APX96207.1"/>
    </source>
</evidence>
<evidence type="ECO:0000313" key="8">
    <source>
        <dbReference type="Proteomes" id="UP000185687"/>
    </source>
</evidence>
<reference evidence="7 8" key="2">
    <citation type="submission" date="2017-01" db="EMBL/GenBank/DDBJ databases">
        <authorList>
            <person name="Mah S.A."/>
            <person name="Swanson W.J."/>
            <person name="Moy G.W."/>
            <person name="Vacquier V.D."/>
        </authorList>
    </citation>
    <scope>NUCLEOTIDE SEQUENCE [LARGE SCALE GENOMIC DNA]</scope>
    <source>
        <strain evidence="7 8">CGMCC 1.8909</strain>
    </source>
</reference>
<feature type="domain" description="DmsR-like N-terminal" evidence="5">
    <location>
        <begin position="55"/>
        <end position="136"/>
    </location>
</feature>
<organism evidence="7 8">
    <name type="scientific">Natronorubrum daqingense</name>
    <dbReference type="NCBI Taxonomy" id="588898"/>
    <lineage>
        <taxon>Archaea</taxon>
        <taxon>Methanobacteriati</taxon>
        <taxon>Methanobacteriota</taxon>
        <taxon>Stenosarchaea group</taxon>
        <taxon>Halobacteria</taxon>
        <taxon>Halobacteriales</taxon>
        <taxon>Natrialbaceae</taxon>
        <taxon>Natronorubrum</taxon>
    </lineage>
</organism>
<dbReference type="InterPro" id="IPR056433">
    <property type="entry name" value="DmsR-like_N"/>
</dbReference>
<keyword evidence="2" id="KW-0804">Transcription</keyword>
<evidence type="ECO:0000256" key="3">
    <source>
        <dbReference type="SAM" id="MobiDB-lite"/>
    </source>
</evidence>
<evidence type="ECO:0000313" key="7">
    <source>
        <dbReference type="EMBL" id="SIR79948.1"/>
    </source>
</evidence>
<feature type="domain" description="HTH bat-type" evidence="4">
    <location>
        <begin position="155"/>
        <end position="206"/>
    </location>
</feature>
<keyword evidence="1" id="KW-0805">Transcription regulation</keyword>
<reference evidence="6 9" key="1">
    <citation type="submission" date="2017-01" db="EMBL/GenBank/DDBJ databases">
        <title>Complete genome sequence of Haloterrigena daqingensis type strain (JX313T).</title>
        <authorList>
            <person name="Shuang W."/>
        </authorList>
    </citation>
    <scope>NUCLEOTIDE SEQUENCE [LARGE SCALE GENOMIC DNA]</scope>
    <source>
        <strain evidence="6 9">JX313</strain>
    </source>
</reference>
<evidence type="ECO:0000313" key="9">
    <source>
        <dbReference type="Proteomes" id="UP000187321"/>
    </source>
</evidence>
<dbReference type="InterPro" id="IPR007050">
    <property type="entry name" value="HTH_bacterioopsin"/>
</dbReference>
<gene>
    <name evidence="6" type="ORF">BB347_05975</name>
    <name evidence="7" type="ORF">SAMN05421809_2277</name>
</gene>
<dbReference type="EMBL" id="FTNP01000003">
    <property type="protein sequence ID" value="SIR79948.1"/>
    <property type="molecule type" value="Genomic_DNA"/>
</dbReference>
<protein>
    <submittedName>
        <fullName evidence="7">Uncharacterized protein</fullName>
    </submittedName>
</protein>
<dbReference type="RefSeq" id="WP_076581978.1">
    <property type="nucleotide sequence ID" value="NZ_CP019327.1"/>
</dbReference>
<dbReference type="AlphaFoldDB" id="A0A1N7DVX5"/>
<dbReference type="Proteomes" id="UP000185687">
    <property type="component" value="Unassembled WGS sequence"/>
</dbReference>
<sequence length="214" mass="22944">MAVSGTNGALDESSSLRAEFTIEPHPAANCSILESGPRSDDVTRNLVPTDETRETDVECRSAVTDPETGGQQYLVNDVSGRCICPIFHAHECTTSIERYEAGAMDIVVMTPSNDVLTSLVEELRETGATVQLRRISHAGGGNAESSLEIDVDGVTDKQREAVCVAVEAGYFETPREANLDELADRLGVSPSAVSQRLSAVQSKLVTSLFEQQSL</sequence>
<evidence type="ECO:0000256" key="2">
    <source>
        <dbReference type="ARBA" id="ARBA00023163"/>
    </source>
</evidence>
<keyword evidence="8" id="KW-1185">Reference proteome</keyword>
<dbReference type="KEGG" id="hda:BB347_05975"/>
<dbReference type="OrthoDB" id="51502at2157"/>
<dbReference type="PANTHER" id="PTHR34236">
    <property type="entry name" value="DIMETHYL SULFOXIDE REDUCTASE TRANSCRIPTIONAL ACTIVATOR"/>
    <property type="match status" value="1"/>
</dbReference>
<dbReference type="STRING" id="588898.BB347_05975"/>
<name>A0A1N7DVX5_9EURY</name>
<dbReference type="Pfam" id="PF24277">
    <property type="entry name" value="DmsR_N"/>
    <property type="match status" value="1"/>
</dbReference>
<evidence type="ECO:0000256" key="1">
    <source>
        <dbReference type="ARBA" id="ARBA00023015"/>
    </source>
</evidence>
<dbReference type="Pfam" id="PF04967">
    <property type="entry name" value="HTH_10"/>
    <property type="match status" value="1"/>
</dbReference>
<dbReference type="PANTHER" id="PTHR34236:SF1">
    <property type="entry name" value="DIMETHYL SULFOXIDE REDUCTASE TRANSCRIPTIONAL ACTIVATOR"/>
    <property type="match status" value="1"/>
</dbReference>
<dbReference type="GeneID" id="30955472"/>
<dbReference type="Proteomes" id="UP000187321">
    <property type="component" value="Chromosome"/>
</dbReference>
<proteinExistence type="predicted"/>
<evidence type="ECO:0000259" key="4">
    <source>
        <dbReference type="Pfam" id="PF04967"/>
    </source>
</evidence>
<evidence type="ECO:0000259" key="5">
    <source>
        <dbReference type="Pfam" id="PF24277"/>
    </source>
</evidence>